<dbReference type="Pfam" id="PF04085">
    <property type="entry name" value="MreC"/>
    <property type="match status" value="1"/>
</dbReference>
<dbReference type="GO" id="GO:0008360">
    <property type="term" value="P:regulation of cell shape"/>
    <property type="evidence" value="ECO:0007669"/>
    <property type="project" value="UniProtKB-KW"/>
</dbReference>
<dbReference type="InterPro" id="IPR042177">
    <property type="entry name" value="Cell/Rod_1"/>
</dbReference>
<dbReference type="EMBL" id="CDRZ01000242">
    <property type="protein sequence ID" value="CEO89342.1"/>
    <property type="molecule type" value="Genomic_DNA"/>
</dbReference>
<sequence length="272" mass="29737">MKKRSTLHKKMAVLLVIAVFCVALARLTSLFTGGIFFNELLAPVQGAVMRSWHSAGDYFEYIGHARRISAENEDLRNQLRELTWENNRLQEYVLENQRLLELLDFKERYAEHYSLLGARVISRAPNTLSSMVVIDRGSKDGVQKNMVAVSNAGLVGKVIAVGPSTAEVLLILDREGAAGAMVQESRTPGIVEGTEEGPGLLKMISLPYDAQLEEGEMVVTSGMGGIFPPGLPIGKIIKVEGGGVNKVALVQPLVDFDRLEELFLITGSKQSQ</sequence>
<evidence type="ECO:0000256" key="5">
    <source>
        <dbReference type="PIRNR" id="PIRNR038471"/>
    </source>
</evidence>
<keyword evidence="3 5" id="KW-0133">Cell shape</keyword>
<dbReference type="OrthoDB" id="9792313at2"/>
<dbReference type="GO" id="GO:0005886">
    <property type="term" value="C:plasma membrane"/>
    <property type="evidence" value="ECO:0007669"/>
    <property type="project" value="TreeGrafter"/>
</dbReference>
<dbReference type="PANTHER" id="PTHR34138:SF1">
    <property type="entry name" value="CELL SHAPE-DETERMINING PROTEIN MREC"/>
    <property type="match status" value="1"/>
</dbReference>
<evidence type="ECO:0000256" key="1">
    <source>
        <dbReference type="ARBA" id="ARBA00009369"/>
    </source>
</evidence>
<feature type="coiled-coil region" evidence="6">
    <location>
        <begin position="65"/>
        <end position="92"/>
    </location>
</feature>
<dbReference type="InterPro" id="IPR055342">
    <property type="entry name" value="MreC_beta-barrel_core"/>
</dbReference>
<protein>
    <recommendedName>
        <fullName evidence="2 5">Cell shape-determining protein MreC</fullName>
    </recommendedName>
    <alternativeName>
        <fullName evidence="4 5">Cell shape protein MreC</fullName>
    </alternativeName>
</protein>
<dbReference type="Gene3D" id="2.40.10.340">
    <property type="entry name" value="Rod shape-determining protein MreC, domain 1"/>
    <property type="match status" value="1"/>
</dbReference>
<dbReference type="PIRSF" id="PIRSF038471">
    <property type="entry name" value="MreC"/>
    <property type="match status" value="1"/>
</dbReference>
<proteinExistence type="inferred from homology"/>
<evidence type="ECO:0000256" key="2">
    <source>
        <dbReference type="ARBA" id="ARBA00013855"/>
    </source>
</evidence>
<gene>
    <name evidence="8" type="ORF">SSCH_450015</name>
</gene>
<accession>A0A0B7MNQ2</accession>
<dbReference type="NCBIfam" id="TIGR00219">
    <property type="entry name" value="mreC"/>
    <property type="match status" value="1"/>
</dbReference>
<evidence type="ECO:0000313" key="8">
    <source>
        <dbReference type="EMBL" id="CEO89342.1"/>
    </source>
</evidence>
<evidence type="ECO:0000313" key="9">
    <source>
        <dbReference type="Proteomes" id="UP000046155"/>
    </source>
</evidence>
<evidence type="ECO:0000256" key="3">
    <source>
        <dbReference type="ARBA" id="ARBA00022960"/>
    </source>
</evidence>
<dbReference type="InterPro" id="IPR042175">
    <property type="entry name" value="Cell/Rod_MreC_2"/>
</dbReference>
<dbReference type="Gene3D" id="2.40.10.350">
    <property type="entry name" value="Rod shape-determining protein MreC, domain 2"/>
    <property type="match status" value="1"/>
</dbReference>
<dbReference type="PANTHER" id="PTHR34138">
    <property type="entry name" value="CELL SHAPE-DETERMINING PROTEIN MREC"/>
    <property type="match status" value="1"/>
</dbReference>
<keyword evidence="6" id="KW-0175">Coiled coil</keyword>
<dbReference type="RefSeq" id="WP_052835542.1">
    <property type="nucleotide sequence ID" value="NZ_CDRZ01000242.1"/>
</dbReference>
<feature type="domain" description="Rod shape-determining protein MreC beta-barrel core" evidence="7">
    <location>
        <begin position="120"/>
        <end position="265"/>
    </location>
</feature>
<comment type="function">
    <text evidence="5">Involved in formation and maintenance of cell shape.</text>
</comment>
<reference evidence="9" key="1">
    <citation type="submission" date="2015-01" db="EMBL/GenBank/DDBJ databases">
        <authorList>
            <person name="Manzoor Shahid"/>
            <person name="Zubair Saima"/>
        </authorList>
    </citation>
    <scope>NUCLEOTIDE SEQUENCE [LARGE SCALE GENOMIC DNA]</scope>
    <source>
        <strain evidence="9">Sp3</strain>
    </source>
</reference>
<evidence type="ECO:0000256" key="6">
    <source>
        <dbReference type="SAM" id="Coils"/>
    </source>
</evidence>
<keyword evidence="9" id="KW-1185">Reference proteome</keyword>
<name>A0A0B7MNQ2_9FIRM</name>
<dbReference type="Proteomes" id="UP000046155">
    <property type="component" value="Unassembled WGS sequence"/>
</dbReference>
<evidence type="ECO:0000256" key="4">
    <source>
        <dbReference type="ARBA" id="ARBA00032089"/>
    </source>
</evidence>
<evidence type="ECO:0000259" key="7">
    <source>
        <dbReference type="Pfam" id="PF04085"/>
    </source>
</evidence>
<dbReference type="InterPro" id="IPR007221">
    <property type="entry name" value="MreC"/>
</dbReference>
<organism evidence="8 9">
    <name type="scientific">Syntrophaceticus schinkii</name>
    <dbReference type="NCBI Taxonomy" id="499207"/>
    <lineage>
        <taxon>Bacteria</taxon>
        <taxon>Bacillati</taxon>
        <taxon>Bacillota</taxon>
        <taxon>Clostridia</taxon>
        <taxon>Thermoanaerobacterales</taxon>
        <taxon>Thermoanaerobacterales Family III. Incertae Sedis</taxon>
        <taxon>Syntrophaceticus</taxon>
    </lineage>
</organism>
<comment type="similarity">
    <text evidence="1 5">Belongs to the MreC family.</text>
</comment>
<dbReference type="AlphaFoldDB" id="A0A0B7MNQ2"/>